<dbReference type="EMBL" id="SRLO01011039">
    <property type="protein sequence ID" value="TNN26074.1"/>
    <property type="molecule type" value="Genomic_DNA"/>
</dbReference>
<organism evidence="1 2">
    <name type="scientific">Liparis tanakae</name>
    <name type="common">Tanaka's snailfish</name>
    <dbReference type="NCBI Taxonomy" id="230148"/>
    <lineage>
        <taxon>Eukaryota</taxon>
        <taxon>Metazoa</taxon>
        <taxon>Chordata</taxon>
        <taxon>Craniata</taxon>
        <taxon>Vertebrata</taxon>
        <taxon>Euteleostomi</taxon>
        <taxon>Actinopterygii</taxon>
        <taxon>Neopterygii</taxon>
        <taxon>Teleostei</taxon>
        <taxon>Neoteleostei</taxon>
        <taxon>Acanthomorphata</taxon>
        <taxon>Eupercaria</taxon>
        <taxon>Perciformes</taxon>
        <taxon>Cottioidei</taxon>
        <taxon>Cottales</taxon>
        <taxon>Liparidae</taxon>
        <taxon>Liparis</taxon>
    </lineage>
</organism>
<name>A0A4Z2EC06_9TELE</name>
<dbReference type="Proteomes" id="UP000314294">
    <property type="component" value="Unassembled WGS sequence"/>
</dbReference>
<evidence type="ECO:0000313" key="1">
    <source>
        <dbReference type="EMBL" id="TNN26074.1"/>
    </source>
</evidence>
<evidence type="ECO:0000313" key="2">
    <source>
        <dbReference type="Proteomes" id="UP000314294"/>
    </source>
</evidence>
<gene>
    <name evidence="1" type="ORF">EYF80_063789</name>
</gene>
<sequence>MKQYTTKGFFEWILLLYKKRAYRESRKMSFMSRLALNMNMLLCSLISVTALGGSEWPTATSPTFW</sequence>
<comment type="caution">
    <text evidence="1">The sequence shown here is derived from an EMBL/GenBank/DDBJ whole genome shotgun (WGS) entry which is preliminary data.</text>
</comment>
<proteinExistence type="predicted"/>
<dbReference type="AlphaFoldDB" id="A0A4Z2EC06"/>
<keyword evidence="2" id="KW-1185">Reference proteome</keyword>
<reference evidence="1 2" key="1">
    <citation type="submission" date="2019-03" db="EMBL/GenBank/DDBJ databases">
        <title>First draft genome of Liparis tanakae, snailfish: a comprehensive survey of snailfish specific genes.</title>
        <authorList>
            <person name="Kim W."/>
            <person name="Song I."/>
            <person name="Jeong J.-H."/>
            <person name="Kim D."/>
            <person name="Kim S."/>
            <person name="Ryu S."/>
            <person name="Song J.Y."/>
            <person name="Lee S.K."/>
        </authorList>
    </citation>
    <scope>NUCLEOTIDE SEQUENCE [LARGE SCALE GENOMIC DNA]</scope>
    <source>
        <tissue evidence="1">Muscle</tissue>
    </source>
</reference>
<protein>
    <submittedName>
        <fullName evidence="1">Uncharacterized protein</fullName>
    </submittedName>
</protein>
<accession>A0A4Z2EC06</accession>
<dbReference type="OrthoDB" id="10577347at2759"/>